<evidence type="ECO:0000256" key="1">
    <source>
        <dbReference type="ARBA" id="ARBA00008874"/>
    </source>
</evidence>
<reference evidence="3" key="1">
    <citation type="submission" date="2023-03" db="EMBL/GenBank/DDBJ databases">
        <authorList>
            <person name="Steffen K."/>
            <person name="Cardenas P."/>
        </authorList>
    </citation>
    <scope>NUCLEOTIDE SEQUENCE</scope>
</reference>
<organism evidence="3 4">
    <name type="scientific">Geodia barretti</name>
    <name type="common">Barrett's horny sponge</name>
    <dbReference type="NCBI Taxonomy" id="519541"/>
    <lineage>
        <taxon>Eukaryota</taxon>
        <taxon>Metazoa</taxon>
        <taxon>Porifera</taxon>
        <taxon>Demospongiae</taxon>
        <taxon>Heteroscleromorpha</taxon>
        <taxon>Tetractinellida</taxon>
        <taxon>Astrophorina</taxon>
        <taxon>Geodiidae</taxon>
        <taxon>Geodia</taxon>
    </lineage>
</organism>
<dbReference type="Pfam" id="PF00069">
    <property type="entry name" value="Pkinase"/>
    <property type="match status" value="1"/>
</dbReference>
<dbReference type="InterPro" id="IPR011009">
    <property type="entry name" value="Kinase-like_dom_sf"/>
</dbReference>
<name>A0AA35SSZ8_GEOBA</name>
<evidence type="ECO:0000259" key="2">
    <source>
        <dbReference type="PROSITE" id="PS50011"/>
    </source>
</evidence>
<gene>
    <name evidence="3" type="ORF">GBAR_LOCUS19384</name>
</gene>
<proteinExistence type="inferred from homology"/>
<dbReference type="InterPro" id="IPR047173">
    <property type="entry name" value="STRAD_A/B-like"/>
</dbReference>
<dbReference type="EMBL" id="CASHTH010002730">
    <property type="protein sequence ID" value="CAI8034426.1"/>
    <property type="molecule type" value="Genomic_DNA"/>
</dbReference>
<dbReference type="Gene3D" id="1.10.510.10">
    <property type="entry name" value="Transferase(Phosphotransferase) domain 1"/>
    <property type="match status" value="1"/>
</dbReference>
<dbReference type="Proteomes" id="UP001174909">
    <property type="component" value="Unassembled WGS sequence"/>
</dbReference>
<evidence type="ECO:0000313" key="3">
    <source>
        <dbReference type="EMBL" id="CAI8034426.1"/>
    </source>
</evidence>
<keyword evidence="3" id="KW-0808">Transferase</keyword>
<dbReference type="PANTHER" id="PTHR48014:SF21">
    <property type="entry name" value="SERINE_THREONINE-PROTEIN KINASE FRAY2"/>
    <property type="match status" value="1"/>
</dbReference>
<dbReference type="GO" id="GO:0005524">
    <property type="term" value="F:ATP binding"/>
    <property type="evidence" value="ECO:0007669"/>
    <property type="project" value="InterPro"/>
</dbReference>
<dbReference type="SUPFAM" id="SSF56112">
    <property type="entry name" value="Protein kinase-like (PK-like)"/>
    <property type="match status" value="1"/>
</dbReference>
<comment type="caution">
    <text evidence="3">The sequence shown here is derived from an EMBL/GenBank/DDBJ whole genome shotgun (WGS) entry which is preliminary data.</text>
</comment>
<dbReference type="GO" id="GO:0004672">
    <property type="term" value="F:protein kinase activity"/>
    <property type="evidence" value="ECO:0007669"/>
    <property type="project" value="InterPro"/>
</dbReference>
<dbReference type="InterPro" id="IPR000719">
    <property type="entry name" value="Prot_kinase_dom"/>
</dbReference>
<sequence length="278" mass="30833">MLWCSFYLSLPAYSKQHVQNEMKLSQLINHTHVARYLCSFVVGTKLWALQPLMHYGSCADIMHSAQPFRNGFKEPVISIILRDIVSGLQYLHSLGFVHRSVRAKHFLIHEDGIVKLSGLRSVVSMIEDGARVKALHGHFTGYSFQSDVYSVGIAALELATGEAPFAGLPVTEIMMLKLRGHPPVLMKKDDGEKDGQISTHLSKVIDLCVDPDPSRRPSPAKLLNTSLLKVRKKVAPNTLKDLLLPVVPLDTSKLNVAETGLESMLEALNTTTTEIIWT</sequence>
<keyword evidence="4" id="KW-1185">Reference proteome</keyword>
<dbReference type="AlphaFoldDB" id="A0AA35SSZ8"/>
<dbReference type="PANTHER" id="PTHR48014">
    <property type="entry name" value="SERINE/THREONINE-PROTEIN KINASE FRAY2"/>
    <property type="match status" value="1"/>
</dbReference>
<keyword evidence="3" id="KW-0418">Kinase</keyword>
<protein>
    <submittedName>
        <fullName evidence="3">STE20-related kinase adapter protein alpha</fullName>
    </submittedName>
</protein>
<dbReference type="Gene3D" id="3.30.200.20">
    <property type="entry name" value="Phosphorylase Kinase, domain 1"/>
    <property type="match status" value="1"/>
</dbReference>
<dbReference type="GO" id="GO:0006611">
    <property type="term" value="P:protein export from nucleus"/>
    <property type="evidence" value="ECO:0007669"/>
    <property type="project" value="TreeGrafter"/>
</dbReference>
<evidence type="ECO:0000313" key="4">
    <source>
        <dbReference type="Proteomes" id="UP001174909"/>
    </source>
</evidence>
<comment type="similarity">
    <text evidence="1">Belongs to the protein kinase superfamily. STE Ser/Thr protein kinase family. STE20 subfamily.</text>
</comment>
<accession>A0AA35SSZ8</accession>
<feature type="domain" description="Protein kinase" evidence="2">
    <location>
        <begin position="1"/>
        <end position="228"/>
    </location>
</feature>
<dbReference type="GO" id="GO:1902554">
    <property type="term" value="C:serine/threonine protein kinase complex"/>
    <property type="evidence" value="ECO:0007669"/>
    <property type="project" value="TreeGrafter"/>
</dbReference>
<dbReference type="PROSITE" id="PS50011">
    <property type="entry name" value="PROTEIN_KINASE_DOM"/>
    <property type="match status" value="1"/>
</dbReference>
<dbReference type="GO" id="GO:0043539">
    <property type="term" value="F:protein serine/threonine kinase activator activity"/>
    <property type="evidence" value="ECO:0007669"/>
    <property type="project" value="InterPro"/>
</dbReference>